<dbReference type="InterPro" id="IPR007440">
    <property type="entry name" value="Chorismate--pyruvate_lyase"/>
</dbReference>
<evidence type="ECO:0000313" key="9">
    <source>
        <dbReference type="Proteomes" id="UP000295794"/>
    </source>
</evidence>
<keyword evidence="3 5" id="KW-0456">Lyase</keyword>
<reference evidence="7 9" key="2">
    <citation type="submission" date="2019-03" db="EMBL/GenBank/DDBJ databases">
        <title>Genomic Encyclopedia of Type Strains, Phase IV (KMG-IV): sequencing the most valuable type-strain genomes for metagenomic binning, comparative biology and taxonomic classification.</title>
        <authorList>
            <person name="Goeker M."/>
        </authorList>
    </citation>
    <scope>NUCLEOTIDE SEQUENCE [LARGE SCALE GENOMIC DNA]</scope>
    <source>
        <strain evidence="7 9">DSM 3764</strain>
    </source>
</reference>
<accession>A0A377Q6I9</accession>
<evidence type="ECO:0000313" key="7">
    <source>
        <dbReference type="EMBL" id="TCU86989.1"/>
    </source>
</evidence>
<comment type="function">
    <text evidence="5">Removes the pyruvyl group from chorismate, with concomitant aromatization of the ring, to provide 4-hydroxybenzoate (4HB) for the ubiquinone pathway.</text>
</comment>
<feature type="binding site" evidence="5">
    <location>
        <position position="68"/>
    </location>
    <ligand>
        <name>substrate</name>
    </ligand>
</feature>
<dbReference type="Gene3D" id="3.40.1410.10">
    <property type="entry name" value="Chorismate lyase-like"/>
    <property type="match status" value="1"/>
</dbReference>
<dbReference type="Pfam" id="PF04345">
    <property type="entry name" value="Chor_lyase"/>
    <property type="match status" value="1"/>
</dbReference>
<dbReference type="EMBL" id="UGHR01000001">
    <property type="protein sequence ID" value="STQ90320.1"/>
    <property type="molecule type" value="Genomic_DNA"/>
</dbReference>
<comment type="catalytic activity">
    <reaction evidence="5">
        <text>chorismate = 4-hydroxybenzoate + pyruvate</text>
        <dbReference type="Rhea" id="RHEA:16505"/>
        <dbReference type="ChEBI" id="CHEBI:15361"/>
        <dbReference type="ChEBI" id="CHEBI:17879"/>
        <dbReference type="ChEBI" id="CHEBI:29748"/>
        <dbReference type="EC" id="4.1.3.40"/>
    </reaction>
</comment>
<comment type="similarity">
    <text evidence="5">Belongs to the UbiC family.</text>
</comment>
<keyword evidence="9" id="KW-1185">Reference proteome</keyword>
<keyword evidence="2 5" id="KW-0831">Ubiquinone biosynthesis</keyword>
<evidence type="ECO:0000256" key="1">
    <source>
        <dbReference type="ARBA" id="ARBA00022490"/>
    </source>
</evidence>
<proteinExistence type="inferred from homology"/>
<evidence type="ECO:0000256" key="4">
    <source>
        <dbReference type="ARBA" id="ARBA00023317"/>
    </source>
</evidence>
<evidence type="ECO:0000313" key="6">
    <source>
        <dbReference type="EMBL" id="STQ90320.1"/>
    </source>
</evidence>
<dbReference type="HAMAP" id="MF_01632">
    <property type="entry name" value="UbiC"/>
    <property type="match status" value="1"/>
</dbReference>
<reference evidence="6 8" key="1">
    <citation type="submission" date="2018-06" db="EMBL/GenBank/DDBJ databases">
        <authorList>
            <consortium name="Pathogen Informatics"/>
            <person name="Doyle S."/>
        </authorList>
    </citation>
    <scope>NUCLEOTIDE SEQUENCE [LARGE SCALE GENOMIC DNA]</scope>
    <source>
        <strain evidence="6 8">NCTC11159</strain>
    </source>
</reference>
<dbReference type="PANTHER" id="PTHR38683:SF1">
    <property type="entry name" value="CHORISMATE PYRUVATE-LYASE"/>
    <property type="match status" value="1"/>
</dbReference>
<dbReference type="EMBL" id="SMBT01000005">
    <property type="protein sequence ID" value="TCU86989.1"/>
    <property type="molecule type" value="Genomic_DNA"/>
</dbReference>
<keyword evidence="1 5" id="KW-0963">Cytoplasm</keyword>
<feature type="binding site" evidence="5">
    <location>
        <position position="106"/>
    </location>
    <ligand>
        <name>substrate</name>
    </ligand>
</feature>
<protein>
    <recommendedName>
        <fullName evidence="5">Probable chorismate pyruvate-lyase</fullName>
        <shortName evidence="5">CL</shortName>
        <shortName evidence="5">CPL</shortName>
        <ecNumber evidence="5">4.1.3.40</ecNumber>
    </recommendedName>
</protein>
<dbReference type="Proteomes" id="UP000295794">
    <property type="component" value="Unassembled WGS sequence"/>
</dbReference>
<dbReference type="GO" id="GO:0005829">
    <property type="term" value="C:cytosol"/>
    <property type="evidence" value="ECO:0007669"/>
    <property type="project" value="TreeGrafter"/>
</dbReference>
<keyword evidence="4 5" id="KW-0670">Pyruvate</keyword>
<evidence type="ECO:0000256" key="3">
    <source>
        <dbReference type="ARBA" id="ARBA00023239"/>
    </source>
</evidence>
<gene>
    <name evidence="5 6" type="primary">ubiC</name>
    <name evidence="7" type="ORF">EV682_105114</name>
    <name evidence="6" type="ORF">NCTC11159_01384</name>
</gene>
<evidence type="ECO:0000256" key="2">
    <source>
        <dbReference type="ARBA" id="ARBA00022688"/>
    </source>
</evidence>
<dbReference type="Proteomes" id="UP000255108">
    <property type="component" value="Unassembled WGS sequence"/>
</dbReference>
<dbReference type="UniPathway" id="UPA00232"/>
<feature type="binding site" evidence="5">
    <location>
        <position position="165"/>
    </location>
    <ligand>
        <name>substrate</name>
    </ligand>
</feature>
<dbReference type="PANTHER" id="PTHR38683">
    <property type="entry name" value="CHORISMATE PYRUVATE-LYASE"/>
    <property type="match status" value="1"/>
</dbReference>
<dbReference type="GO" id="GO:0008813">
    <property type="term" value="F:chorismate lyase activity"/>
    <property type="evidence" value="ECO:0007669"/>
    <property type="project" value="UniProtKB-UniRule"/>
</dbReference>
<dbReference type="OrthoDB" id="8606430at2"/>
<dbReference type="EC" id="4.1.3.40" evidence="5"/>
<dbReference type="RefSeq" id="WP_115226662.1">
    <property type="nucleotide sequence ID" value="NZ_CAWOLO010000005.1"/>
</dbReference>
<comment type="caution">
    <text evidence="5">Lacks conserved residue(s) required for the propagation of feature annotation.</text>
</comment>
<evidence type="ECO:0000313" key="8">
    <source>
        <dbReference type="Proteomes" id="UP000255108"/>
    </source>
</evidence>
<evidence type="ECO:0000256" key="5">
    <source>
        <dbReference type="HAMAP-Rule" id="MF_01632"/>
    </source>
</evidence>
<comment type="pathway">
    <text evidence="5">Cofactor biosynthesis; ubiquinone biosynthesis.</text>
</comment>
<dbReference type="InterPro" id="IPR028978">
    <property type="entry name" value="Chorismate_lyase_/UTRA_dom_sf"/>
</dbReference>
<dbReference type="AlphaFoldDB" id="A0A377Q6I9"/>
<comment type="subcellular location">
    <subcellularLocation>
        <location evidence="5">Cytoplasm</location>
    </subcellularLocation>
</comment>
<sequence>MSLPHYWRTPLCLAPRLLHPWLTERGSLTAMLMAHFPDITVRVLFQGWQKAHPDEADKLSQQGHIACREVLLQSGQTPLVYAHSITSASALRKGFHLFGRTGSRPLGALLFADPTIRRSGLSWCCIDQRHPLWQKAQAAVGSLPQRLWARRSVFYAGHDQLLVTEVFLPALLKSQCFVMGK</sequence>
<name>A0A377Q6I9_9NEIS</name>
<dbReference type="GO" id="GO:0042866">
    <property type="term" value="P:pyruvate biosynthetic process"/>
    <property type="evidence" value="ECO:0007669"/>
    <property type="project" value="UniProtKB-UniRule"/>
</dbReference>
<dbReference type="GO" id="GO:0006744">
    <property type="term" value="P:ubiquinone biosynthetic process"/>
    <property type="evidence" value="ECO:0007669"/>
    <property type="project" value="UniProtKB-UniRule"/>
</dbReference>
<organism evidence="6 8">
    <name type="scientific">Iodobacter fluviatilis</name>
    <dbReference type="NCBI Taxonomy" id="537"/>
    <lineage>
        <taxon>Bacteria</taxon>
        <taxon>Pseudomonadati</taxon>
        <taxon>Pseudomonadota</taxon>
        <taxon>Betaproteobacteria</taxon>
        <taxon>Neisseriales</taxon>
        <taxon>Chitinibacteraceae</taxon>
        <taxon>Iodobacter</taxon>
    </lineage>
</organism>
<dbReference type="SUPFAM" id="SSF64288">
    <property type="entry name" value="Chorismate lyase-like"/>
    <property type="match status" value="1"/>
</dbReference>